<dbReference type="InterPro" id="IPR041664">
    <property type="entry name" value="AAA_16"/>
</dbReference>
<dbReference type="InterPro" id="IPR027417">
    <property type="entry name" value="P-loop_NTPase"/>
</dbReference>
<dbReference type="Gene3D" id="1.25.40.10">
    <property type="entry name" value="Tetratricopeptide repeat domain"/>
    <property type="match status" value="1"/>
</dbReference>
<dbReference type="Gene3D" id="3.30.70.1230">
    <property type="entry name" value="Nucleotide cyclase"/>
    <property type="match status" value="1"/>
</dbReference>
<gene>
    <name evidence="4" type="ORF">QTH91_15780</name>
</gene>
<sequence length="1048" mass="113214">MSAPPLPAPVEFRYGTFLFCDMVQSTALANRIDLEELRQVFRWFREQVGVVANQHGGNIIRFVGDGAFLSFGLPQATEDATEAAVLAGLALVKAVSESEPIPGLRIALRVGIASGTVVYGDMIEGAAFKEESIVGAVAHLAARLAAAAPPDGVVISDHTRRAIGQFFECKDIGRIELKGFENGERAWQVIAQTQIASRFEAFRGHTSSNELINCVEIMAALNEAWTHALAGHGNAVILVGDPGIGKSKLARVLRARALESHATVVEIDCTPSTRNTPLFPISVLARRLAGIRAEDSDAERLRKAEALLKRVALTQDPEAALTYLEPIFGIVDTARPEGGDSAELVRERTIGLLVDMIKTAMRSGPPLFMLCEDMHWADASTILVLQRVGEALAGLPALMIATMRPGPDSVPFDLKDARRLSLAALDEKCAQDLVRLLTPAKSLSDAAVARIIERAEGVPLFLEELCRSELDAASQPIQHSAPRARPSAVPQILQGVIEARLDYAQNIKPIIQAASVIGRNFSLPLLAELLPERRSQLNDAVAWLVDSGLLTSGIDVRTGQMSFRHALIREAVYETLLLEDRERLHGQVAQLLVRHFDRLPESAPDLVAHHLIAAKRYDEAVVSLIAAGSLASGRAAYQESASHSRMALALLDKLEDTQRKHQLELQLLVQLGVAISATQGYTAPEVEATYRRAREIVHDADPAQAFGGVRGLATYYFVRNEQAMADEMSTLGLSMARSSGRIDFVIEALTVRGYTDLYTGQLDAARAALEQCLDLYREYDGSRFDYPSVQDAGTAAWSVLGMACWLRGDSLGADRSVEGAMSHIERLARPFDTAYANCFIAQQLNVQRRFADALRHATACVEMSQEHGFATWLVCGLMQQAVAAASLGPSQAAVDGLRGAMTAYLGAGAQAAIPFFCWGLARGLRNLGDDDGARAALAQGLESAKSTGETYLVAELLILSAELAASDEAALLLLEEARQVATDQGAVALALRASLTALRRRKLVSDDAERDERAWLVLEGQAPTPDDPRWAQDALAAVSRALTSSSYR</sequence>
<evidence type="ECO:0000256" key="1">
    <source>
        <dbReference type="ARBA" id="ARBA00022741"/>
    </source>
</evidence>
<dbReference type="CDD" id="cd07302">
    <property type="entry name" value="CHD"/>
    <property type="match status" value="1"/>
</dbReference>
<dbReference type="PANTHER" id="PTHR16305:SF28">
    <property type="entry name" value="GUANYLATE CYCLASE DOMAIN-CONTAINING PROTEIN"/>
    <property type="match status" value="1"/>
</dbReference>
<dbReference type="Proteomes" id="UP001174908">
    <property type="component" value="Unassembled WGS sequence"/>
</dbReference>
<evidence type="ECO:0000313" key="4">
    <source>
        <dbReference type="EMBL" id="MDM0045948.1"/>
    </source>
</evidence>
<organism evidence="4 5">
    <name type="scientific">Variovorax dokdonensis</name>
    <dbReference type="NCBI Taxonomy" id="344883"/>
    <lineage>
        <taxon>Bacteria</taxon>
        <taxon>Pseudomonadati</taxon>
        <taxon>Pseudomonadota</taxon>
        <taxon>Betaproteobacteria</taxon>
        <taxon>Burkholderiales</taxon>
        <taxon>Comamonadaceae</taxon>
        <taxon>Variovorax</taxon>
    </lineage>
</organism>
<dbReference type="PANTHER" id="PTHR16305">
    <property type="entry name" value="TESTICULAR SOLUBLE ADENYLYL CYCLASE"/>
    <property type="match status" value="1"/>
</dbReference>
<keyword evidence="2" id="KW-0067">ATP-binding</keyword>
<name>A0ABT7NDE0_9BURK</name>
<keyword evidence="5" id="KW-1185">Reference proteome</keyword>
<dbReference type="InterPro" id="IPR001054">
    <property type="entry name" value="A/G_cyclase"/>
</dbReference>
<proteinExistence type="predicted"/>
<reference evidence="4" key="1">
    <citation type="submission" date="2023-06" db="EMBL/GenBank/DDBJ databases">
        <authorList>
            <person name="Jiang Y."/>
            <person name="Liu Q."/>
        </authorList>
    </citation>
    <scope>NUCLEOTIDE SEQUENCE</scope>
    <source>
        <strain evidence="4">CGMCC 1.12089</strain>
    </source>
</reference>
<dbReference type="Pfam" id="PF00211">
    <property type="entry name" value="Guanylate_cyc"/>
    <property type="match status" value="1"/>
</dbReference>
<dbReference type="PROSITE" id="PS50125">
    <property type="entry name" value="GUANYLATE_CYCLASE_2"/>
    <property type="match status" value="1"/>
</dbReference>
<dbReference type="SUPFAM" id="SSF55073">
    <property type="entry name" value="Nucleotide cyclase"/>
    <property type="match status" value="1"/>
</dbReference>
<dbReference type="RefSeq" id="WP_286661051.1">
    <property type="nucleotide sequence ID" value="NZ_JASZYV010000003.1"/>
</dbReference>
<feature type="domain" description="Guanylate cyclase" evidence="3">
    <location>
        <begin position="16"/>
        <end position="145"/>
    </location>
</feature>
<dbReference type="Pfam" id="PF13191">
    <property type="entry name" value="AAA_16"/>
    <property type="match status" value="1"/>
</dbReference>
<dbReference type="InterPro" id="IPR011990">
    <property type="entry name" value="TPR-like_helical_dom_sf"/>
</dbReference>
<dbReference type="SMART" id="SM00044">
    <property type="entry name" value="CYCc"/>
    <property type="match status" value="1"/>
</dbReference>
<dbReference type="InterPro" id="IPR029787">
    <property type="entry name" value="Nucleotide_cyclase"/>
</dbReference>
<protein>
    <submittedName>
        <fullName evidence="4">AAA family ATPase</fullName>
    </submittedName>
</protein>
<evidence type="ECO:0000256" key="2">
    <source>
        <dbReference type="ARBA" id="ARBA00022840"/>
    </source>
</evidence>
<dbReference type="Gene3D" id="3.40.50.300">
    <property type="entry name" value="P-loop containing nucleotide triphosphate hydrolases"/>
    <property type="match status" value="1"/>
</dbReference>
<accession>A0ABT7NDE0</accession>
<dbReference type="SUPFAM" id="SSF48452">
    <property type="entry name" value="TPR-like"/>
    <property type="match status" value="2"/>
</dbReference>
<dbReference type="EMBL" id="JASZYV010000003">
    <property type="protein sequence ID" value="MDM0045948.1"/>
    <property type="molecule type" value="Genomic_DNA"/>
</dbReference>
<dbReference type="SUPFAM" id="SSF52540">
    <property type="entry name" value="P-loop containing nucleoside triphosphate hydrolases"/>
    <property type="match status" value="1"/>
</dbReference>
<evidence type="ECO:0000259" key="3">
    <source>
        <dbReference type="PROSITE" id="PS50125"/>
    </source>
</evidence>
<keyword evidence="1" id="KW-0547">Nucleotide-binding</keyword>
<comment type="caution">
    <text evidence="4">The sequence shown here is derived from an EMBL/GenBank/DDBJ whole genome shotgun (WGS) entry which is preliminary data.</text>
</comment>
<evidence type="ECO:0000313" key="5">
    <source>
        <dbReference type="Proteomes" id="UP001174908"/>
    </source>
</evidence>